<dbReference type="NCBIfam" id="TIGR02479">
    <property type="entry name" value="FliA_WhiG"/>
    <property type="match status" value="1"/>
</dbReference>
<dbReference type="InterPro" id="IPR013325">
    <property type="entry name" value="RNA_pol_sigma_r2"/>
</dbReference>
<dbReference type="Gene3D" id="1.20.140.160">
    <property type="match status" value="1"/>
</dbReference>
<feature type="region of interest" description="Sigma-70 factor domain-4" evidence="6">
    <location>
        <begin position="188"/>
        <end position="236"/>
    </location>
</feature>
<dbReference type="PANTHER" id="PTHR30385">
    <property type="entry name" value="SIGMA FACTOR F FLAGELLAR"/>
    <property type="match status" value="1"/>
</dbReference>
<feature type="domain" description="RNA polymerase sigma-70" evidence="8">
    <location>
        <begin position="209"/>
        <end position="235"/>
    </location>
</feature>
<dbReference type="CDD" id="cd06171">
    <property type="entry name" value="Sigma70_r4"/>
    <property type="match status" value="1"/>
</dbReference>
<dbReference type="GO" id="GO:0003677">
    <property type="term" value="F:DNA binding"/>
    <property type="evidence" value="ECO:0007669"/>
    <property type="project" value="UniProtKB-UniRule"/>
</dbReference>
<evidence type="ECO:0000259" key="7">
    <source>
        <dbReference type="PROSITE" id="PS00715"/>
    </source>
</evidence>
<feature type="DNA-binding region" description="H-T-H motif" evidence="6">
    <location>
        <begin position="210"/>
        <end position="229"/>
    </location>
</feature>
<evidence type="ECO:0000256" key="5">
    <source>
        <dbReference type="ARBA" id="ARBA00023163"/>
    </source>
</evidence>
<keyword evidence="4 6" id="KW-0238">DNA-binding</keyword>
<dbReference type="InterPro" id="IPR028617">
    <property type="entry name" value="Sigma70_FliA"/>
</dbReference>
<organism evidence="9 10">
    <name type="scientific">Candidatus Muproteobacteria bacterium RBG_16_65_34</name>
    <dbReference type="NCBI Taxonomy" id="1817760"/>
    <lineage>
        <taxon>Bacteria</taxon>
        <taxon>Pseudomonadati</taxon>
        <taxon>Pseudomonadota</taxon>
        <taxon>Candidatus Muproteobacteria</taxon>
    </lineage>
</organism>
<evidence type="ECO:0000313" key="10">
    <source>
        <dbReference type="Proteomes" id="UP000178885"/>
    </source>
</evidence>
<comment type="subcellular location">
    <subcellularLocation>
        <location evidence="6">Cytoplasm</location>
    </subcellularLocation>
</comment>
<evidence type="ECO:0000256" key="1">
    <source>
        <dbReference type="ARBA" id="ARBA00022490"/>
    </source>
</evidence>
<keyword evidence="2 6" id="KW-0805">Transcription regulation</keyword>
<dbReference type="Proteomes" id="UP000178885">
    <property type="component" value="Unassembled WGS sequence"/>
</dbReference>
<dbReference type="GO" id="GO:0003899">
    <property type="term" value="F:DNA-directed RNA polymerase activity"/>
    <property type="evidence" value="ECO:0007669"/>
    <property type="project" value="InterPro"/>
</dbReference>
<dbReference type="SUPFAM" id="SSF88659">
    <property type="entry name" value="Sigma3 and sigma4 domains of RNA polymerase sigma factors"/>
    <property type="match status" value="2"/>
</dbReference>
<gene>
    <name evidence="6" type="primary">fliA</name>
    <name evidence="9" type="ORF">A2151_02815</name>
</gene>
<dbReference type="Pfam" id="PF04545">
    <property type="entry name" value="Sigma70_r4"/>
    <property type="match status" value="1"/>
</dbReference>
<dbReference type="GO" id="GO:0005737">
    <property type="term" value="C:cytoplasm"/>
    <property type="evidence" value="ECO:0007669"/>
    <property type="project" value="UniProtKB-SubCell"/>
</dbReference>
<evidence type="ECO:0000313" key="9">
    <source>
        <dbReference type="EMBL" id="OGI48103.1"/>
    </source>
</evidence>
<evidence type="ECO:0000259" key="8">
    <source>
        <dbReference type="PROSITE" id="PS00716"/>
    </source>
</evidence>
<keyword evidence="5 6" id="KW-0804">Transcription</keyword>
<sequence>MGLTGATLYAGKLRRDDLGDLAVRYAWLVKRIAHHLAGRIPPSVLVGDLIQVGMIGLLDAASHYDAAQGASFETYAGIRIRGAMLDEVRRFAWAPRSVHRKAREVAQAVNRVEMSKGAEARDHEVAQALGVSLDEYHGILQDISGHKMLSFEEMGCDEMAITRELQDRDVDPSARMQAREARRAVAEAIEGLPERERLVLALYYDEELNLKEIGEVLGVSESRVCQIHGQALIRLRARLASVDGENEGAGLRRQRKPD</sequence>
<dbReference type="PROSITE" id="PS00716">
    <property type="entry name" value="SIGMA70_2"/>
    <property type="match status" value="1"/>
</dbReference>
<dbReference type="InterPro" id="IPR014284">
    <property type="entry name" value="RNA_pol_sigma-70_dom"/>
</dbReference>
<dbReference type="Gene3D" id="1.10.1740.10">
    <property type="match status" value="1"/>
</dbReference>
<dbReference type="PRINTS" id="PR00046">
    <property type="entry name" value="SIGMA70FCT"/>
</dbReference>
<evidence type="ECO:0000256" key="2">
    <source>
        <dbReference type="ARBA" id="ARBA00023015"/>
    </source>
</evidence>
<name>A0A1F6TSI4_9PROT</name>
<evidence type="ECO:0000256" key="6">
    <source>
        <dbReference type="HAMAP-Rule" id="MF_00962"/>
    </source>
</evidence>
<keyword evidence="3 6" id="KW-0731">Sigma factor</keyword>
<dbReference type="PROSITE" id="PS00715">
    <property type="entry name" value="SIGMA70_1"/>
    <property type="match status" value="1"/>
</dbReference>
<dbReference type="InterPro" id="IPR007630">
    <property type="entry name" value="RNA_pol_sigma70_r4"/>
</dbReference>
<dbReference type="HAMAP" id="MF_00962">
    <property type="entry name" value="Sigma70_FliA"/>
    <property type="match status" value="1"/>
</dbReference>
<dbReference type="SUPFAM" id="SSF88946">
    <property type="entry name" value="Sigma2 domain of RNA polymerase sigma factors"/>
    <property type="match status" value="1"/>
</dbReference>
<feature type="region of interest" description="Sigma-70 factor domain-2" evidence="6">
    <location>
        <begin position="21"/>
        <end position="93"/>
    </location>
</feature>
<dbReference type="STRING" id="1817760.A2151_02815"/>
<dbReference type="InterPro" id="IPR007627">
    <property type="entry name" value="RNA_pol_sigma70_r2"/>
</dbReference>
<dbReference type="GO" id="GO:0016987">
    <property type="term" value="F:sigma factor activity"/>
    <property type="evidence" value="ECO:0007669"/>
    <property type="project" value="UniProtKB-UniRule"/>
</dbReference>
<dbReference type="InterPro" id="IPR012845">
    <property type="entry name" value="RNA_pol_sigma_FliA_WhiG"/>
</dbReference>
<comment type="caution">
    <text evidence="9">The sequence shown here is derived from an EMBL/GenBank/DDBJ whole genome shotgun (WGS) entry which is preliminary data.</text>
</comment>
<dbReference type="AlphaFoldDB" id="A0A1F6TSI4"/>
<evidence type="ECO:0000256" key="4">
    <source>
        <dbReference type="ARBA" id="ARBA00023125"/>
    </source>
</evidence>
<protein>
    <recommendedName>
        <fullName evidence="6">RNA polymerase sigma factor FliA</fullName>
    </recommendedName>
    <alternativeName>
        <fullName evidence="6">RNA polymerase sigma factor for flagellar operon</fullName>
    </alternativeName>
    <alternativeName>
        <fullName evidence="6">Sigma F</fullName>
    </alternativeName>
    <alternativeName>
        <fullName evidence="6">Sigma-28</fullName>
    </alternativeName>
</protein>
<dbReference type="InterPro" id="IPR000943">
    <property type="entry name" value="RNA_pol_sigma70"/>
</dbReference>
<evidence type="ECO:0000256" key="3">
    <source>
        <dbReference type="ARBA" id="ARBA00023082"/>
    </source>
</evidence>
<dbReference type="PANTHER" id="PTHR30385:SF7">
    <property type="entry name" value="RNA POLYMERASE SIGMA FACTOR FLIA"/>
    <property type="match status" value="1"/>
</dbReference>
<dbReference type="NCBIfam" id="TIGR02937">
    <property type="entry name" value="sigma70-ECF"/>
    <property type="match status" value="1"/>
</dbReference>
<keyword evidence="1 6" id="KW-0963">Cytoplasm</keyword>
<comment type="similarity">
    <text evidence="6">Belongs to the sigma-70 factor family. FliA subfamily.</text>
</comment>
<dbReference type="NCBIfam" id="NF005413">
    <property type="entry name" value="PRK06986.1"/>
    <property type="match status" value="1"/>
</dbReference>
<comment type="function">
    <text evidence="6">Sigma factors are initiation factors that promote the attachment of RNA polymerase to specific initiation sites and are then released. This sigma factor controls the expression of flagella-related genes.</text>
</comment>
<dbReference type="EMBL" id="MFSU01000037">
    <property type="protein sequence ID" value="OGI48103.1"/>
    <property type="molecule type" value="Genomic_DNA"/>
</dbReference>
<dbReference type="Pfam" id="PF04542">
    <property type="entry name" value="Sigma70_r2"/>
    <property type="match status" value="1"/>
</dbReference>
<dbReference type="InterPro" id="IPR013324">
    <property type="entry name" value="RNA_pol_sigma_r3/r4-like"/>
</dbReference>
<reference evidence="9 10" key="1">
    <citation type="journal article" date="2016" name="Nat. Commun.">
        <title>Thousands of microbial genomes shed light on interconnected biogeochemical processes in an aquifer system.</title>
        <authorList>
            <person name="Anantharaman K."/>
            <person name="Brown C.T."/>
            <person name="Hug L.A."/>
            <person name="Sharon I."/>
            <person name="Castelle C.J."/>
            <person name="Probst A.J."/>
            <person name="Thomas B.C."/>
            <person name="Singh A."/>
            <person name="Wilkins M.J."/>
            <person name="Karaoz U."/>
            <person name="Brodie E.L."/>
            <person name="Williams K.H."/>
            <person name="Hubbard S.S."/>
            <person name="Banfield J.F."/>
        </authorList>
    </citation>
    <scope>NUCLEOTIDE SEQUENCE [LARGE SCALE GENOMIC DNA]</scope>
</reference>
<feature type="domain" description="RNA polymerase sigma-70" evidence="7">
    <location>
        <begin position="48"/>
        <end position="61"/>
    </location>
</feature>
<dbReference type="PIRSF" id="PIRSF000770">
    <property type="entry name" value="RNA_pol_sigma-SigE/K"/>
    <property type="match status" value="1"/>
</dbReference>
<accession>A0A1F6TSI4</accession>
<dbReference type="GO" id="GO:0006352">
    <property type="term" value="P:DNA-templated transcription initiation"/>
    <property type="evidence" value="ECO:0007669"/>
    <property type="project" value="UniProtKB-UniRule"/>
</dbReference>
<proteinExistence type="inferred from homology"/>
<feature type="short sequence motif" description="Interaction with polymerase core subunit RpoC" evidence="6">
    <location>
        <begin position="48"/>
        <end position="51"/>
    </location>
</feature>
<comment type="caution">
    <text evidence="6">Lacks conserved residue(s) required for the propagation of feature annotation.</text>
</comment>